<dbReference type="AlphaFoldDB" id="A0AA36IQX2"/>
<organism evidence="3 4">
    <name type="scientific">Effrenium voratum</name>
    <dbReference type="NCBI Taxonomy" id="2562239"/>
    <lineage>
        <taxon>Eukaryota</taxon>
        <taxon>Sar</taxon>
        <taxon>Alveolata</taxon>
        <taxon>Dinophyceae</taxon>
        <taxon>Suessiales</taxon>
        <taxon>Symbiodiniaceae</taxon>
        <taxon>Effrenium</taxon>
    </lineage>
</organism>
<evidence type="ECO:0000256" key="1">
    <source>
        <dbReference type="SAM" id="Coils"/>
    </source>
</evidence>
<dbReference type="EMBL" id="CAUJNA010002294">
    <property type="protein sequence ID" value="CAJ1392234.1"/>
    <property type="molecule type" value="Genomic_DNA"/>
</dbReference>
<reference evidence="3" key="1">
    <citation type="submission" date="2023-08" db="EMBL/GenBank/DDBJ databases">
        <authorList>
            <person name="Chen Y."/>
            <person name="Shah S."/>
            <person name="Dougan E. K."/>
            <person name="Thang M."/>
            <person name="Chan C."/>
        </authorList>
    </citation>
    <scope>NUCLEOTIDE SEQUENCE</scope>
</reference>
<accession>A0AA36IQX2</accession>
<feature type="region of interest" description="Disordered" evidence="2">
    <location>
        <begin position="173"/>
        <end position="217"/>
    </location>
</feature>
<protein>
    <submittedName>
        <fullName evidence="3">Uncharacterized protein</fullName>
    </submittedName>
</protein>
<evidence type="ECO:0000313" key="4">
    <source>
        <dbReference type="Proteomes" id="UP001178507"/>
    </source>
</evidence>
<keyword evidence="4" id="KW-1185">Reference proteome</keyword>
<evidence type="ECO:0000256" key="2">
    <source>
        <dbReference type="SAM" id="MobiDB-lite"/>
    </source>
</evidence>
<feature type="non-terminal residue" evidence="3">
    <location>
        <position position="425"/>
    </location>
</feature>
<sequence>AEALLEISGRDYMSSVPGLDTVIGQHLHSYKAKESKECKETKEDEGIQAALLADEYFAEVLGSEQGILSMSRISNVRAVEMSLLSDAGKVISLMGRQQASLFIIKAVAKAVAQDSGQWKANLEAETKARVEEEKIAKREQERIAKAEALKLKREQTKRDKELASQARAQAKVAAAKAKAADDAQVEDGDRRKRRRKGGEADDVEGRRRRVPGLQQLTESDPAVLRNLAKLPAVHAAPVQTSVDAFALSALCGRPVIARLKKGAVKKLMSACPNRLTKEAVNEACRFLNKAGGLELEFAMSDFKQDVQEKQRSAGKTRALRMDVPADVLGMDFHFLDALCAAQEDDGFKSSMTEHHRKIVDGSWVFNRECLDILLSEYKAMNPTAEAPDSAEEVSDDKPVPADVRANLLKVVGVALASFLDGAVYA</sequence>
<name>A0AA36IQX2_9DINO</name>
<comment type="caution">
    <text evidence="3">The sequence shown here is derived from an EMBL/GenBank/DDBJ whole genome shotgun (WGS) entry which is preliminary data.</text>
</comment>
<evidence type="ECO:0000313" key="3">
    <source>
        <dbReference type="EMBL" id="CAJ1392234.1"/>
    </source>
</evidence>
<feature type="non-terminal residue" evidence="3">
    <location>
        <position position="1"/>
    </location>
</feature>
<feature type="coiled-coil region" evidence="1">
    <location>
        <begin position="121"/>
        <end position="166"/>
    </location>
</feature>
<dbReference type="Proteomes" id="UP001178507">
    <property type="component" value="Unassembled WGS sequence"/>
</dbReference>
<keyword evidence="1" id="KW-0175">Coiled coil</keyword>
<proteinExistence type="predicted"/>
<gene>
    <name evidence="3" type="ORF">EVOR1521_LOCUS17381</name>
</gene>